<organism evidence="3 4">
    <name type="scientific">Streptomyces bungoensis</name>
    <dbReference type="NCBI Taxonomy" id="285568"/>
    <lineage>
        <taxon>Bacteria</taxon>
        <taxon>Bacillati</taxon>
        <taxon>Actinomycetota</taxon>
        <taxon>Actinomycetes</taxon>
        <taxon>Kitasatosporales</taxon>
        <taxon>Streptomycetaceae</taxon>
        <taxon>Streptomyces</taxon>
    </lineage>
</organism>
<dbReference type="EMBL" id="LMWX01000010">
    <property type="protein sequence ID" value="KUN88507.1"/>
    <property type="molecule type" value="Genomic_DNA"/>
</dbReference>
<keyword evidence="3" id="KW-0560">Oxidoreductase</keyword>
<dbReference type="InterPro" id="IPR029479">
    <property type="entry name" value="Nitroreductase"/>
</dbReference>
<evidence type="ECO:0000313" key="4">
    <source>
        <dbReference type="Proteomes" id="UP000053024"/>
    </source>
</evidence>
<gene>
    <name evidence="3" type="ORF">AQJ66_06595</name>
</gene>
<evidence type="ECO:0000259" key="2">
    <source>
        <dbReference type="Pfam" id="PF00881"/>
    </source>
</evidence>
<dbReference type="PANTHER" id="PTHR23026">
    <property type="entry name" value="NADPH NITROREDUCTASE"/>
    <property type="match status" value="1"/>
</dbReference>
<dbReference type="InterPro" id="IPR050627">
    <property type="entry name" value="Nitroreductase/BluB"/>
</dbReference>
<reference evidence="3 4" key="1">
    <citation type="submission" date="2015-10" db="EMBL/GenBank/DDBJ databases">
        <title>Draft genome sequence of Streptomyces bungoensis DSM 41781, type strain for the species Streptomyces bungoensis.</title>
        <authorList>
            <person name="Ruckert C."/>
            <person name="Winkler A."/>
            <person name="Kalinowski J."/>
            <person name="Kampfer P."/>
            <person name="Glaeser S."/>
        </authorList>
    </citation>
    <scope>NUCLEOTIDE SEQUENCE [LARGE SCALE GENOMIC DNA]</scope>
    <source>
        <strain evidence="3 4">DSM 41781</strain>
    </source>
</reference>
<feature type="compositionally biased region" description="Low complexity" evidence="1">
    <location>
        <begin position="334"/>
        <end position="344"/>
    </location>
</feature>
<dbReference type="NCBIfam" id="NF047509">
    <property type="entry name" value="Rv3131_FMN_oxido"/>
    <property type="match status" value="1"/>
</dbReference>
<dbReference type="STRING" id="285568.AQJ66_06595"/>
<dbReference type="Gene3D" id="3.40.109.10">
    <property type="entry name" value="NADH Oxidase"/>
    <property type="match status" value="1"/>
</dbReference>
<dbReference type="RefSeq" id="WP_061917940.1">
    <property type="nucleotide sequence ID" value="NZ_KQ948852.1"/>
</dbReference>
<feature type="compositionally biased region" description="Basic and acidic residues" evidence="1">
    <location>
        <begin position="320"/>
        <end position="329"/>
    </location>
</feature>
<evidence type="ECO:0000256" key="1">
    <source>
        <dbReference type="SAM" id="MobiDB-lite"/>
    </source>
</evidence>
<sequence length="344" mass="37902">MRTATLDAATLEGCISAAVAAPSIFNTQPWRFRLDPDTGTLEIRAVPERGLRHADPVGRALHLSVGAALFNLRVAAAHFGWAPVLRLLPDPGDPGLLASFRPAGPGRPRTGGHRSDLYPAIWRRHSSRFPFSGRPLPEEVRAELADAAHMEGASLTFPGAAERTRLLRVAAQAEQRNRTDFDRAGESRRWVHRDLDDTADLGLPRAVLGPQDAHGRLPMRDFTAQRHTERLPARPFEPEPAMALLTTRHDRRSDWLRAGQALEHVLLVATAYGVRASLLHQPMEWPDLRRELRPAPDLDGHPQMLVRLGYGPEGPATPRRTPDEVRDTVPRPGPAAAVPGRRTG</sequence>
<feature type="domain" description="Nitroreductase" evidence="2">
    <location>
        <begin position="123"/>
        <end position="310"/>
    </location>
</feature>
<dbReference type="GO" id="GO:0051213">
    <property type="term" value="F:dioxygenase activity"/>
    <property type="evidence" value="ECO:0007669"/>
    <property type="project" value="UniProtKB-KW"/>
</dbReference>
<dbReference type="PANTHER" id="PTHR23026:SF123">
    <property type="entry name" value="NAD(P)H NITROREDUCTASE RV3131-RELATED"/>
    <property type="match status" value="1"/>
</dbReference>
<dbReference type="InterPro" id="IPR000415">
    <property type="entry name" value="Nitroreductase-like"/>
</dbReference>
<dbReference type="AlphaFoldDB" id="A0A101T9X6"/>
<comment type="caution">
    <text evidence="3">The sequence shown here is derived from an EMBL/GenBank/DDBJ whole genome shotgun (WGS) entry which is preliminary data.</text>
</comment>
<evidence type="ECO:0000313" key="3">
    <source>
        <dbReference type="EMBL" id="KUN88507.1"/>
    </source>
</evidence>
<keyword evidence="3" id="KW-0223">Dioxygenase</keyword>
<feature type="region of interest" description="Disordered" evidence="1">
    <location>
        <begin position="307"/>
        <end position="344"/>
    </location>
</feature>
<keyword evidence="4" id="KW-1185">Reference proteome</keyword>
<protein>
    <submittedName>
        <fullName evidence="3">Aromatic ring-opening dioxygenase LigA</fullName>
    </submittedName>
</protein>
<dbReference type="Pfam" id="PF00881">
    <property type="entry name" value="Nitroreductase"/>
    <property type="match status" value="1"/>
</dbReference>
<dbReference type="Proteomes" id="UP000053024">
    <property type="component" value="Unassembled WGS sequence"/>
</dbReference>
<dbReference type="SUPFAM" id="SSF55469">
    <property type="entry name" value="FMN-dependent nitroreductase-like"/>
    <property type="match status" value="2"/>
</dbReference>
<dbReference type="OrthoDB" id="8156917at2"/>
<name>A0A101T9X6_9ACTN</name>
<accession>A0A101T9X6</accession>
<proteinExistence type="predicted"/>